<feature type="transmembrane region" description="Helical" evidence="2">
    <location>
        <begin position="74"/>
        <end position="94"/>
    </location>
</feature>
<evidence type="ECO:0000313" key="3">
    <source>
        <dbReference type="EMBL" id="MFC4699056.1"/>
    </source>
</evidence>
<keyword evidence="1" id="KW-1003">Cell membrane</keyword>
<accession>A0ABV9LRC3</accession>
<dbReference type="RefSeq" id="WP_382405781.1">
    <property type="nucleotide sequence ID" value="NZ_JBHSGU010000002.1"/>
</dbReference>
<gene>
    <name evidence="3" type="ORF">ACFO4O_02670</name>
</gene>
<keyword evidence="1" id="KW-0408">Iron</keyword>
<keyword evidence="4" id="KW-1185">Reference proteome</keyword>
<proteinExistence type="inferred from homology"/>
<name>A0ABV9LRC3_9ALTE</name>
<keyword evidence="1" id="KW-0349">Heme</keyword>
<reference evidence="4" key="1">
    <citation type="journal article" date="2019" name="Int. J. Syst. Evol. Microbiol.">
        <title>The Global Catalogue of Microorganisms (GCM) 10K type strain sequencing project: providing services to taxonomists for standard genome sequencing and annotation.</title>
        <authorList>
            <consortium name="The Broad Institute Genomics Platform"/>
            <consortium name="The Broad Institute Genome Sequencing Center for Infectious Disease"/>
            <person name="Wu L."/>
            <person name="Ma J."/>
        </authorList>
    </citation>
    <scope>NUCLEOTIDE SEQUENCE [LARGE SCALE GENOMIC DNA]</scope>
    <source>
        <strain evidence="4">KACC 12507</strain>
    </source>
</reference>
<keyword evidence="1 2" id="KW-0472">Membrane</keyword>
<comment type="caution">
    <text evidence="3">The sequence shown here is derived from an EMBL/GenBank/DDBJ whole genome shotgun (WGS) entry which is preliminary data.</text>
</comment>
<dbReference type="PIRSF" id="PIRSF004638">
    <property type="entry name" value="UCP004638"/>
    <property type="match status" value="1"/>
</dbReference>
<evidence type="ECO:0000313" key="4">
    <source>
        <dbReference type="Proteomes" id="UP001595897"/>
    </source>
</evidence>
<organism evidence="3 4">
    <name type="scientific">Glaciecola siphonariae</name>
    <dbReference type="NCBI Taxonomy" id="521012"/>
    <lineage>
        <taxon>Bacteria</taxon>
        <taxon>Pseudomonadati</taxon>
        <taxon>Pseudomonadota</taxon>
        <taxon>Gammaproteobacteria</taxon>
        <taxon>Alteromonadales</taxon>
        <taxon>Alteromonadaceae</taxon>
        <taxon>Glaciecola</taxon>
    </lineage>
</organism>
<dbReference type="InterPro" id="IPR005265">
    <property type="entry name" value="HemJ-like"/>
</dbReference>
<protein>
    <recommendedName>
        <fullName evidence="1">Protoporphyrinogen IX oxidase</fullName>
        <ecNumber evidence="1">1.3.99.-</ecNumber>
    </recommendedName>
</protein>
<comment type="similarity">
    <text evidence="1">Belongs to the HemJ family.</text>
</comment>
<sequence length="133" mass="14555">MNWYVLIKTVHISAVVFWLAGMIFVALSLYLNLNAKTLSKVRQIDRAFFTPAMLTVWIFGMGLAYLTGAFGTGWLSLKIVLVLVLSGIHGVITGKLRRASIASSADVAVIHFSKAAYAIAPLLILIVYTVVNR</sequence>
<feature type="transmembrane region" description="Helical" evidence="2">
    <location>
        <begin position="12"/>
        <end position="35"/>
    </location>
</feature>
<dbReference type="Pfam" id="PF03653">
    <property type="entry name" value="UPF0093"/>
    <property type="match status" value="1"/>
</dbReference>
<keyword evidence="2" id="KW-0812">Transmembrane</keyword>
<dbReference type="EC" id="1.3.99.-" evidence="1"/>
<comment type="cofactor">
    <cofactor evidence="1">
        <name>heme b</name>
        <dbReference type="ChEBI" id="CHEBI:60344"/>
    </cofactor>
    <text evidence="1">Binds 1 heme b (iron(II)-protoporphyrin IX) group per subunit.</text>
</comment>
<comment type="catalytic activity">
    <reaction evidence="1">
        <text>protoporphyrinogen IX + 3 A = protoporphyrin IX + 3 AH2</text>
        <dbReference type="Rhea" id="RHEA:62000"/>
        <dbReference type="ChEBI" id="CHEBI:13193"/>
        <dbReference type="ChEBI" id="CHEBI:17499"/>
        <dbReference type="ChEBI" id="CHEBI:57306"/>
        <dbReference type="ChEBI" id="CHEBI:57307"/>
    </reaction>
</comment>
<feature type="transmembrane region" description="Helical" evidence="2">
    <location>
        <begin position="115"/>
        <end position="131"/>
    </location>
</feature>
<evidence type="ECO:0000256" key="1">
    <source>
        <dbReference type="PIRNR" id="PIRNR004638"/>
    </source>
</evidence>
<keyword evidence="1" id="KW-0479">Metal-binding</keyword>
<dbReference type="Proteomes" id="UP001595897">
    <property type="component" value="Unassembled WGS sequence"/>
</dbReference>
<feature type="transmembrane region" description="Helical" evidence="2">
    <location>
        <begin position="47"/>
        <end position="68"/>
    </location>
</feature>
<keyword evidence="2" id="KW-1133">Transmembrane helix</keyword>
<comment type="function">
    <text evidence="1">Catalyzes the oxidation of protoporphyrinogen IX to protoporphyrin IX.</text>
</comment>
<dbReference type="EMBL" id="JBHSGU010000002">
    <property type="protein sequence ID" value="MFC4699056.1"/>
    <property type="molecule type" value="Genomic_DNA"/>
</dbReference>
<evidence type="ECO:0000256" key="2">
    <source>
        <dbReference type="SAM" id="Phobius"/>
    </source>
</evidence>
<comment type="pathway">
    <text evidence="1">Porphyrin-containing compound metabolism; protoporphyrin-IX biosynthesis; protoporphyrin-IX from protoporphyrinogen-IX: step 1/1.</text>
</comment>